<dbReference type="InterPro" id="IPR023772">
    <property type="entry name" value="DNA-bd_HTH_TetR-type_CS"/>
</dbReference>
<evidence type="ECO:0000256" key="2">
    <source>
        <dbReference type="PROSITE-ProRule" id="PRU00335"/>
    </source>
</evidence>
<evidence type="ECO:0000259" key="3">
    <source>
        <dbReference type="PROSITE" id="PS50977"/>
    </source>
</evidence>
<dbReference type="AlphaFoldDB" id="A0A6F8XIW2"/>
<sequence length="279" mass="29708">MDPNATGPQSASASGVAELLVLRSSPPRERADAARNRAAVLDAAATLFREHGVAAVSMDAVAAAAGVGKGTLFRRFGDKAGLAVALLDARERELQDAILAGPAPLGPGEPGDEPAPADRLAAFVDAYLAYALDHLDLLRMSETGSAGARYRIGAYRFWHRHVALLLAHRADPDADAHTLLAPSPPNTSAPSWASWAPTGYAERCAPSPGTWLPLHLGSPMGMAGKQRSEALPDSAYAFPRLRKEPIHDASHVRNAIARFDQVQDVSDEERREAFQRICT</sequence>
<evidence type="ECO:0000256" key="1">
    <source>
        <dbReference type="ARBA" id="ARBA00023125"/>
    </source>
</evidence>
<proteinExistence type="predicted"/>
<protein>
    <recommendedName>
        <fullName evidence="3">HTH tetR-type domain-containing protein</fullName>
    </recommendedName>
</protein>
<evidence type="ECO:0000313" key="5">
    <source>
        <dbReference type="Proteomes" id="UP000502508"/>
    </source>
</evidence>
<dbReference type="InterPro" id="IPR009057">
    <property type="entry name" value="Homeodomain-like_sf"/>
</dbReference>
<gene>
    <name evidence="4" type="ORF">Pflav_001410</name>
</gene>
<dbReference type="InterPro" id="IPR001647">
    <property type="entry name" value="HTH_TetR"/>
</dbReference>
<dbReference type="InterPro" id="IPR050109">
    <property type="entry name" value="HTH-type_TetR-like_transc_reg"/>
</dbReference>
<dbReference type="RefSeq" id="WP_232070885.1">
    <property type="nucleotide sequence ID" value="NZ_AP022870.1"/>
</dbReference>
<dbReference type="GO" id="GO:0003700">
    <property type="term" value="F:DNA-binding transcription factor activity"/>
    <property type="evidence" value="ECO:0007669"/>
    <property type="project" value="TreeGrafter"/>
</dbReference>
<dbReference type="InterPro" id="IPR046489">
    <property type="entry name" value="DUF6582"/>
</dbReference>
<dbReference type="PROSITE" id="PS50977">
    <property type="entry name" value="HTH_TETR_2"/>
    <property type="match status" value="1"/>
</dbReference>
<feature type="DNA-binding region" description="H-T-H motif" evidence="2">
    <location>
        <begin position="57"/>
        <end position="76"/>
    </location>
</feature>
<dbReference type="PANTHER" id="PTHR30055">
    <property type="entry name" value="HTH-TYPE TRANSCRIPTIONAL REGULATOR RUTR"/>
    <property type="match status" value="1"/>
</dbReference>
<dbReference type="PRINTS" id="PR00455">
    <property type="entry name" value="HTHTETR"/>
</dbReference>
<dbReference type="Proteomes" id="UP000502508">
    <property type="component" value="Chromosome"/>
</dbReference>
<dbReference type="EMBL" id="AP022870">
    <property type="protein sequence ID" value="BCB73731.1"/>
    <property type="molecule type" value="Genomic_DNA"/>
</dbReference>
<reference evidence="4 5" key="2">
    <citation type="submission" date="2020-03" db="EMBL/GenBank/DDBJ databases">
        <authorList>
            <person name="Ichikawa N."/>
            <person name="Kimura A."/>
            <person name="Kitahashi Y."/>
            <person name="Uohara A."/>
        </authorList>
    </citation>
    <scope>NUCLEOTIDE SEQUENCE [LARGE SCALE GENOMIC DNA]</scope>
    <source>
        <strain evidence="4 5">NBRC 107702</strain>
    </source>
</reference>
<dbReference type="SUPFAM" id="SSF46689">
    <property type="entry name" value="Homeodomain-like"/>
    <property type="match status" value="1"/>
</dbReference>
<dbReference type="GO" id="GO:0000976">
    <property type="term" value="F:transcription cis-regulatory region binding"/>
    <property type="evidence" value="ECO:0007669"/>
    <property type="project" value="TreeGrafter"/>
</dbReference>
<dbReference type="Gene3D" id="1.10.357.10">
    <property type="entry name" value="Tetracycline Repressor, domain 2"/>
    <property type="match status" value="1"/>
</dbReference>
<dbReference type="KEGG" id="pfla:Pflav_001410"/>
<keyword evidence="1 2" id="KW-0238">DNA-binding</keyword>
<dbReference type="Pfam" id="PF20223">
    <property type="entry name" value="DUF6582"/>
    <property type="match status" value="1"/>
</dbReference>
<dbReference type="PROSITE" id="PS01081">
    <property type="entry name" value="HTH_TETR_1"/>
    <property type="match status" value="1"/>
</dbReference>
<dbReference type="Pfam" id="PF00440">
    <property type="entry name" value="TetR_N"/>
    <property type="match status" value="1"/>
</dbReference>
<keyword evidence="5" id="KW-1185">Reference proteome</keyword>
<reference evidence="4 5" key="1">
    <citation type="submission" date="2020-03" db="EMBL/GenBank/DDBJ databases">
        <title>Whole genome shotgun sequence of Phytohabitans flavus NBRC 107702.</title>
        <authorList>
            <person name="Komaki H."/>
            <person name="Tamura T."/>
        </authorList>
    </citation>
    <scope>NUCLEOTIDE SEQUENCE [LARGE SCALE GENOMIC DNA]</scope>
    <source>
        <strain evidence="4 5">NBRC 107702</strain>
    </source>
</reference>
<dbReference type="PANTHER" id="PTHR30055:SF209">
    <property type="entry name" value="POSSIBLE TRANSCRIPTIONAL REGULATORY PROTEIN (PROBABLY TETR-FAMILY)"/>
    <property type="match status" value="1"/>
</dbReference>
<accession>A0A6F8XIW2</accession>
<evidence type="ECO:0000313" key="4">
    <source>
        <dbReference type="EMBL" id="BCB73731.1"/>
    </source>
</evidence>
<organism evidence="4 5">
    <name type="scientific">Phytohabitans flavus</name>
    <dbReference type="NCBI Taxonomy" id="1076124"/>
    <lineage>
        <taxon>Bacteria</taxon>
        <taxon>Bacillati</taxon>
        <taxon>Actinomycetota</taxon>
        <taxon>Actinomycetes</taxon>
        <taxon>Micromonosporales</taxon>
        <taxon>Micromonosporaceae</taxon>
    </lineage>
</organism>
<feature type="domain" description="HTH tetR-type" evidence="3">
    <location>
        <begin position="34"/>
        <end position="94"/>
    </location>
</feature>
<name>A0A6F8XIW2_9ACTN</name>